<keyword evidence="15" id="KW-1185">Reference proteome</keyword>
<feature type="binding site" evidence="13">
    <location>
        <position position="140"/>
    </location>
    <ligand>
        <name>(S)-2,3,4,5-tetrahydrodipicolinate</name>
        <dbReference type="ChEBI" id="CHEBI:16845"/>
    </ligand>
</feature>
<dbReference type="GO" id="GO:0050661">
    <property type="term" value="F:NADP binding"/>
    <property type="evidence" value="ECO:0007669"/>
    <property type="project" value="UniProtKB-UniRule"/>
</dbReference>
<evidence type="ECO:0000256" key="7">
    <source>
        <dbReference type="ARBA" id="ARBA00023027"/>
    </source>
</evidence>
<comment type="function">
    <text evidence="13">Catalyzes the conversion of 4-hydroxy-tetrahydrodipicolinate (HTPA) to tetrahydrodipicolinate.</text>
</comment>
<keyword evidence="5 13" id="KW-0220">Diaminopimelate biosynthesis</keyword>
<dbReference type="InterPro" id="IPR036291">
    <property type="entry name" value="NAD(P)-bd_dom_sf"/>
</dbReference>
<comment type="subunit">
    <text evidence="13">Homotetramer.</text>
</comment>
<dbReference type="EC" id="1.17.1.8" evidence="10 13"/>
<organism evidence="14 15">
    <name type="scientific">Kozakia baliensis</name>
    <dbReference type="NCBI Taxonomy" id="153496"/>
    <lineage>
        <taxon>Bacteria</taxon>
        <taxon>Pseudomonadati</taxon>
        <taxon>Pseudomonadota</taxon>
        <taxon>Alphaproteobacteria</taxon>
        <taxon>Acetobacterales</taxon>
        <taxon>Acetobacteraceae</taxon>
        <taxon>Kozakia</taxon>
    </lineage>
</organism>
<evidence type="ECO:0000256" key="2">
    <source>
        <dbReference type="ARBA" id="ARBA00022490"/>
    </source>
</evidence>
<dbReference type="RefSeq" id="WP_029603978.1">
    <property type="nucleotide sequence ID" value="NZ_BJVW01000005.1"/>
</dbReference>
<name>A0A1D8UWB8_9PROT</name>
<keyword evidence="2 13" id="KW-0963">Cytoplasm</keyword>
<dbReference type="NCBIfam" id="TIGR00036">
    <property type="entry name" value="dapB"/>
    <property type="match status" value="1"/>
</dbReference>
<dbReference type="KEGG" id="kba:A0U89_13265"/>
<dbReference type="CDD" id="cd02274">
    <property type="entry name" value="DHDPR_N"/>
    <property type="match status" value="1"/>
</dbReference>
<dbReference type="EMBL" id="CP014674">
    <property type="protein sequence ID" value="AOX17932.1"/>
    <property type="molecule type" value="Genomic_DNA"/>
</dbReference>
<comment type="catalytic activity">
    <reaction evidence="12 13">
        <text>(S)-2,3,4,5-tetrahydrodipicolinate + NAD(+) + H2O = (2S,4S)-4-hydroxy-2,3,4,5-tetrahydrodipicolinate + NADH + H(+)</text>
        <dbReference type="Rhea" id="RHEA:35323"/>
        <dbReference type="ChEBI" id="CHEBI:15377"/>
        <dbReference type="ChEBI" id="CHEBI:15378"/>
        <dbReference type="ChEBI" id="CHEBI:16845"/>
        <dbReference type="ChEBI" id="CHEBI:57540"/>
        <dbReference type="ChEBI" id="CHEBI:57945"/>
        <dbReference type="ChEBI" id="CHEBI:67139"/>
        <dbReference type="EC" id="1.17.1.8"/>
    </reaction>
</comment>
<dbReference type="GO" id="GO:0051287">
    <property type="term" value="F:NAD binding"/>
    <property type="evidence" value="ECO:0007669"/>
    <property type="project" value="UniProtKB-UniRule"/>
</dbReference>
<keyword evidence="6 13" id="KW-0560">Oxidoreductase</keyword>
<keyword evidence="4 13" id="KW-0521">NADP</keyword>
<evidence type="ECO:0000256" key="4">
    <source>
        <dbReference type="ARBA" id="ARBA00022857"/>
    </source>
</evidence>
<feature type="binding site" evidence="13">
    <location>
        <begin position="105"/>
        <end position="108"/>
    </location>
    <ligand>
        <name>NAD(+)</name>
        <dbReference type="ChEBI" id="CHEBI:57540"/>
    </ligand>
</feature>
<feature type="active site" description="Proton donor/acceptor" evidence="13">
    <location>
        <position position="139"/>
    </location>
</feature>
<dbReference type="SUPFAM" id="SSF55347">
    <property type="entry name" value="Glyceraldehyde-3-phosphate dehydrogenase-like, C-terminal domain"/>
    <property type="match status" value="1"/>
</dbReference>
<dbReference type="Proteomes" id="UP000179145">
    <property type="component" value="Chromosome"/>
</dbReference>
<keyword evidence="3 13" id="KW-0028">Amino-acid biosynthesis</keyword>
<dbReference type="Gene3D" id="3.40.50.720">
    <property type="entry name" value="NAD(P)-binding Rossmann-like Domain"/>
    <property type="match status" value="1"/>
</dbReference>
<dbReference type="Pfam" id="PF05173">
    <property type="entry name" value="DapB_C"/>
    <property type="match status" value="1"/>
</dbReference>
<dbReference type="InterPro" id="IPR022664">
    <property type="entry name" value="DapB_N_CS"/>
</dbReference>
<dbReference type="GO" id="GO:0016726">
    <property type="term" value="F:oxidoreductase activity, acting on CH or CH2 groups, NAD or NADP as acceptor"/>
    <property type="evidence" value="ECO:0007669"/>
    <property type="project" value="UniProtKB-UniRule"/>
</dbReference>
<dbReference type="OrthoDB" id="9790352at2"/>
<gene>
    <name evidence="13" type="primary">dapB</name>
    <name evidence="14" type="ORF">A0U89_13265</name>
</gene>
<dbReference type="GO" id="GO:0009089">
    <property type="term" value="P:lysine biosynthetic process via diaminopimelate"/>
    <property type="evidence" value="ECO:0007669"/>
    <property type="project" value="UniProtKB-UniRule"/>
</dbReference>
<comment type="pathway">
    <text evidence="9 13">Amino-acid biosynthesis; L-lysine biosynthesis via DAP pathway; (S)-tetrahydrodipicolinate from L-aspartate: step 4/4.</text>
</comment>
<dbReference type="GO" id="GO:0019877">
    <property type="term" value="P:diaminopimelate biosynthetic process"/>
    <property type="evidence" value="ECO:0007669"/>
    <property type="project" value="UniProtKB-UniRule"/>
</dbReference>
<dbReference type="UniPathway" id="UPA00034">
    <property type="reaction ID" value="UER00018"/>
</dbReference>
<dbReference type="PROSITE" id="PS01298">
    <property type="entry name" value="DAPB"/>
    <property type="match status" value="1"/>
</dbReference>
<evidence type="ECO:0000256" key="8">
    <source>
        <dbReference type="ARBA" id="ARBA00023154"/>
    </source>
</evidence>
<evidence type="ECO:0000256" key="11">
    <source>
        <dbReference type="ARBA" id="ARBA00049080"/>
    </source>
</evidence>
<keyword evidence="7 13" id="KW-0520">NAD</keyword>
<dbReference type="eggNOG" id="COG0289">
    <property type="taxonomic scope" value="Bacteria"/>
</dbReference>
<dbReference type="HAMAP" id="MF_00102">
    <property type="entry name" value="DapB"/>
    <property type="match status" value="1"/>
</dbReference>
<comment type="caution">
    <text evidence="13">Lacks conserved residue(s) required for the propagation of feature annotation.</text>
</comment>
<feature type="binding site" evidence="13">
    <location>
        <begin position="7"/>
        <end position="12"/>
    </location>
    <ligand>
        <name>NAD(+)</name>
        <dbReference type="ChEBI" id="CHEBI:57540"/>
    </ligand>
</feature>
<dbReference type="GO" id="GO:0008839">
    <property type="term" value="F:4-hydroxy-tetrahydrodipicolinate reductase"/>
    <property type="evidence" value="ECO:0007669"/>
    <property type="project" value="UniProtKB-UniRule"/>
</dbReference>
<dbReference type="SUPFAM" id="SSF51735">
    <property type="entry name" value="NAD(P)-binding Rossmann-fold domains"/>
    <property type="match status" value="1"/>
</dbReference>
<evidence type="ECO:0000256" key="3">
    <source>
        <dbReference type="ARBA" id="ARBA00022605"/>
    </source>
</evidence>
<evidence type="ECO:0000256" key="13">
    <source>
        <dbReference type="HAMAP-Rule" id="MF_00102"/>
    </source>
</evidence>
<dbReference type="PANTHER" id="PTHR20836">
    <property type="entry name" value="DIHYDRODIPICOLINATE REDUCTASE"/>
    <property type="match status" value="1"/>
</dbReference>
<dbReference type="Gene3D" id="3.30.360.10">
    <property type="entry name" value="Dihydrodipicolinate Reductase, domain 2"/>
    <property type="match status" value="1"/>
</dbReference>
<dbReference type="PIRSF" id="PIRSF000161">
    <property type="entry name" value="DHPR"/>
    <property type="match status" value="1"/>
</dbReference>
<protein>
    <recommendedName>
        <fullName evidence="10 13">4-hydroxy-tetrahydrodipicolinate reductase</fullName>
        <shortName evidence="13">HTPA reductase</shortName>
        <ecNumber evidence="10 13">1.17.1.8</ecNumber>
    </recommendedName>
</protein>
<dbReference type="STRING" id="153496.A0U89_13265"/>
<reference evidence="14 15" key="1">
    <citation type="journal article" date="2016" name="Microb. Cell Fact.">
        <title>Dissection of exopolysaccharide biosynthesis in Kozakia baliensis.</title>
        <authorList>
            <person name="Brandt J.U."/>
            <person name="Jakob F."/>
            <person name="Behr J."/>
            <person name="Geissler A.J."/>
            <person name="Vogel R.F."/>
        </authorList>
    </citation>
    <scope>NUCLEOTIDE SEQUENCE [LARGE SCALE GENOMIC DNA]</scope>
    <source>
        <strain evidence="14 15">DSM 14400</strain>
    </source>
</reference>
<dbReference type="InterPro" id="IPR023940">
    <property type="entry name" value="DHDPR_bac"/>
</dbReference>
<dbReference type="Pfam" id="PF01113">
    <property type="entry name" value="DapB_N"/>
    <property type="match status" value="1"/>
</dbReference>
<evidence type="ECO:0000256" key="1">
    <source>
        <dbReference type="ARBA" id="ARBA00006642"/>
    </source>
</evidence>
<comment type="similarity">
    <text evidence="1 13">Belongs to the DapB family.</text>
</comment>
<keyword evidence="8 13" id="KW-0457">Lysine biosynthesis</keyword>
<proteinExistence type="inferred from homology"/>
<dbReference type="InterPro" id="IPR000846">
    <property type="entry name" value="DapB_N"/>
</dbReference>
<feature type="binding site" evidence="13">
    <location>
        <begin position="149"/>
        <end position="150"/>
    </location>
    <ligand>
        <name>(S)-2,3,4,5-tetrahydrodipicolinate</name>
        <dbReference type="ChEBI" id="CHEBI:16845"/>
    </ligand>
</feature>
<dbReference type="GO" id="GO:0005737">
    <property type="term" value="C:cytoplasm"/>
    <property type="evidence" value="ECO:0007669"/>
    <property type="project" value="UniProtKB-SubCell"/>
</dbReference>
<sequence length="247" mass="26012">MRVGIAGITGRLGRLCAEEVEAQGLVLAGGVARTPDPKNHITDNAAILAASCDVVIDVSRADIVAHHAEVFARSACPWVLGTTGLDDTAQSAVLEASRSIPVLQAANFAPGLNVLLDLVRQLGVILPENEYDAEIVETHHRQKVDAPSGTALAIGAALAEGRGVSLADVGRIDRQGRREDGVIGFASLRSGQVVGEHTLTLTSDTEQITISHRAFDRRVFAQGAVKAAKWLPGQEPGLYGMADVFSR</sequence>
<evidence type="ECO:0000256" key="12">
    <source>
        <dbReference type="ARBA" id="ARBA00049396"/>
    </source>
</evidence>
<evidence type="ECO:0000256" key="10">
    <source>
        <dbReference type="ARBA" id="ARBA00038983"/>
    </source>
</evidence>
<dbReference type="InterPro" id="IPR022663">
    <property type="entry name" value="DapB_C"/>
</dbReference>
<evidence type="ECO:0000313" key="15">
    <source>
        <dbReference type="Proteomes" id="UP000179145"/>
    </source>
</evidence>
<dbReference type="AlphaFoldDB" id="A0A1D8UWB8"/>
<evidence type="ECO:0000256" key="9">
    <source>
        <dbReference type="ARBA" id="ARBA00037922"/>
    </source>
</evidence>
<feature type="binding site" evidence="13">
    <location>
        <begin position="81"/>
        <end position="83"/>
    </location>
    <ligand>
        <name>NAD(+)</name>
        <dbReference type="ChEBI" id="CHEBI:57540"/>
    </ligand>
</feature>
<accession>A0A1D8UWB8</accession>
<evidence type="ECO:0000256" key="5">
    <source>
        <dbReference type="ARBA" id="ARBA00022915"/>
    </source>
</evidence>
<comment type="catalytic activity">
    <reaction evidence="11 13">
        <text>(S)-2,3,4,5-tetrahydrodipicolinate + NADP(+) + H2O = (2S,4S)-4-hydroxy-2,3,4,5-tetrahydrodipicolinate + NADPH + H(+)</text>
        <dbReference type="Rhea" id="RHEA:35331"/>
        <dbReference type="ChEBI" id="CHEBI:15377"/>
        <dbReference type="ChEBI" id="CHEBI:15378"/>
        <dbReference type="ChEBI" id="CHEBI:16845"/>
        <dbReference type="ChEBI" id="CHEBI:57783"/>
        <dbReference type="ChEBI" id="CHEBI:58349"/>
        <dbReference type="ChEBI" id="CHEBI:67139"/>
        <dbReference type="EC" id="1.17.1.8"/>
    </reaction>
</comment>
<comment type="caution">
    <text evidence="13">Was originally thought to be a dihydrodipicolinate reductase (DHDPR), catalyzing the conversion of dihydrodipicolinate to tetrahydrodipicolinate. However, it was shown in E.coli that the substrate of the enzymatic reaction is not dihydrodipicolinate (DHDP) but in fact (2S,4S)-4-hydroxy-2,3,4,5-tetrahydrodipicolinic acid (HTPA), the product released by the DapA-catalyzed reaction.</text>
</comment>
<comment type="subcellular location">
    <subcellularLocation>
        <location evidence="13">Cytoplasm</location>
    </subcellularLocation>
</comment>
<evidence type="ECO:0000313" key="14">
    <source>
        <dbReference type="EMBL" id="AOX17932.1"/>
    </source>
</evidence>
<feature type="active site" description="Proton donor" evidence="13">
    <location>
        <position position="143"/>
    </location>
</feature>
<dbReference type="PANTHER" id="PTHR20836:SF0">
    <property type="entry name" value="4-HYDROXY-TETRAHYDRODIPICOLINATE REDUCTASE 1, CHLOROPLASTIC-RELATED"/>
    <property type="match status" value="1"/>
</dbReference>
<evidence type="ECO:0000256" key="6">
    <source>
        <dbReference type="ARBA" id="ARBA00023002"/>
    </source>
</evidence>